<organism evidence="3 4">
    <name type="scientific">Petrolisthes manimaculis</name>
    <dbReference type="NCBI Taxonomy" id="1843537"/>
    <lineage>
        <taxon>Eukaryota</taxon>
        <taxon>Metazoa</taxon>
        <taxon>Ecdysozoa</taxon>
        <taxon>Arthropoda</taxon>
        <taxon>Crustacea</taxon>
        <taxon>Multicrustacea</taxon>
        <taxon>Malacostraca</taxon>
        <taxon>Eumalacostraca</taxon>
        <taxon>Eucarida</taxon>
        <taxon>Decapoda</taxon>
        <taxon>Pleocyemata</taxon>
        <taxon>Anomura</taxon>
        <taxon>Galatheoidea</taxon>
        <taxon>Porcellanidae</taxon>
        <taxon>Petrolisthes</taxon>
    </lineage>
</organism>
<proteinExistence type="predicted"/>
<protein>
    <submittedName>
        <fullName evidence="3">Uncharacterized protein</fullName>
    </submittedName>
</protein>
<name>A0AAE1QJU7_9EUCA</name>
<comment type="caution">
    <text evidence="3">The sequence shown here is derived from an EMBL/GenBank/DDBJ whole genome shotgun (WGS) entry which is preliminary data.</text>
</comment>
<evidence type="ECO:0000256" key="1">
    <source>
        <dbReference type="SAM" id="MobiDB-lite"/>
    </source>
</evidence>
<evidence type="ECO:0000313" key="3">
    <source>
        <dbReference type="EMBL" id="KAK4328224.1"/>
    </source>
</evidence>
<dbReference type="AlphaFoldDB" id="A0AAE1QJU7"/>
<feature type="region of interest" description="Disordered" evidence="1">
    <location>
        <begin position="1"/>
        <end position="23"/>
    </location>
</feature>
<dbReference type="EMBL" id="JAWZYT010001984">
    <property type="protein sequence ID" value="KAK4307652.1"/>
    <property type="molecule type" value="Genomic_DNA"/>
</dbReference>
<evidence type="ECO:0000313" key="2">
    <source>
        <dbReference type="EMBL" id="KAK4307652.1"/>
    </source>
</evidence>
<accession>A0AAE1QJU7</accession>
<dbReference type="Proteomes" id="UP001292094">
    <property type="component" value="Unassembled WGS sequence"/>
</dbReference>
<dbReference type="EMBL" id="JAWZYT010000092">
    <property type="protein sequence ID" value="KAK4328224.1"/>
    <property type="molecule type" value="Genomic_DNA"/>
</dbReference>
<evidence type="ECO:0000313" key="4">
    <source>
        <dbReference type="Proteomes" id="UP001292094"/>
    </source>
</evidence>
<sequence>MTDGVGASLAHPRLISGGDTLSQPALERKMEKMGEWNQLRERLARQTPKKIYKDFRFRYRQCPILFT</sequence>
<keyword evidence="4" id="KW-1185">Reference proteome</keyword>
<reference evidence="3" key="1">
    <citation type="submission" date="2023-11" db="EMBL/GenBank/DDBJ databases">
        <title>Genome assemblies of two species of porcelain crab, Petrolisthes cinctipes and Petrolisthes manimaculis (Anomura: Porcellanidae).</title>
        <authorList>
            <person name="Angst P."/>
        </authorList>
    </citation>
    <scope>NUCLEOTIDE SEQUENCE</scope>
    <source>
        <strain evidence="3">PB745_02</strain>
        <tissue evidence="3">Gill</tissue>
    </source>
</reference>
<gene>
    <name evidence="3" type="ORF">Pmani_001343</name>
    <name evidence="2" type="ORF">Pmani_020607</name>
</gene>